<dbReference type="RefSeq" id="WP_377342246.1">
    <property type="nucleotide sequence ID" value="NZ_JBHLUE010000019.1"/>
</dbReference>
<accession>A0ABV6P205</accession>
<name>A0ABV6P205_9ACTN</name>
<dbReference type="Gene3D" id="3.40.50.300">
    <property type="entry name" value="P-loop containing nucleotide triphosphate hydrolases"/>
    <property type="match status" value="1"/>
</dbReference>
<keyword evidence="1" id="KW-0808">Transferase</keyword>
<dbReference type="GO" id="GO:0016301">
    <property type="term" value="F:kinase activity"/>
    <property type="evidence" value="ECO:0007669"/>
    <property type="project" value="UniProtKB-KW"/>
</dbReference>
<gene>
    <name evidence="1" type="ORF">ACFFHU_23335</name>
</gene>
<evidence type="ECO:0000313" key="1">
    <source>
        <dbReference type="EMBL" id="MFC0567060.1"/>
    </source>
</evidence>
<keyword evidence="2" id="KW-1185">Reference proteome</keyword>
<sequence>MRFRPIAPDLLVAEVAELIATARPADRLRVALDGAPAAAPDRLADALIDPLRVRGRPAVHLRSADFLRPASLRFEQGRTNPDSFYLGWLDETGLRREVLEPAGPAGNGRILPTLWNAERDRASRADYLGLPDRAVVLVSGPFLLGGPLPFDLSVHLALSPAALRRQAAEADRWTLPAYERYAEEVDPVGLADLAVRVDDPRHPALVLPPE</sequence>
<proteinExistence type="predicted"/>
<dbReference type="Proteomes" id="UP001589894">
    <property type="component" value="Unassembled WGS sequence"/>
</dbReference>
<organism evidence="1 2">
    <name type="scientific">Plantactinospora siamensis</name>
    <dbReference type="NCBI Taxonomy" id="555372"/>
    <lineage>
        <taxon>Bacteria</taxon>
        <taxon>Bacillati</taxon>
        <taxon>Actinomycetota</taxon>
        <taxon>Actinomycetes</taxon>
        <taxon>Micromonosporales</taxon>
        <taxon>Micromonosporaceae</taxon>
        <taxon>Plantactinospora</taxon>
    </lineage>
</organism>
<comment type="caution">
    <text evidence="1">The sequence shown here is derived from an EMBL/GenBank/DDBJ whole genome shotgun (WGS) entry which is preliminary data.</text>
</comment>
<dbReference type="InterPro" id="IPR027417">
    <property type="entry name" value="P-loop_NTPase"/>
</dbReference>
<reference evidence="1 2" key="1">
    <citation type="submission" date="2024-09" db="EMBL/GenBank/DDBJ databases">
        <authorList>
            <person name="Sun Q."/>
            <person name="Mori K."/>
        </authorList>
    </citation>
    <scope>NUCLEOTIDE SEQUENCE [LARGE SCALE GENOMIC DNA]</scope>
    <source>
        <strain evidence="1 2">TBRC 2205</strain>
    </source>
</reference>
<evidence type="ECO:0000313" key="2">
    <source>
        <dbReference type="Proteomes" id="UP001589894"/>
    </source>
</evidence>
<keyword evidence="1" id="KW-0418">Kinase</keyword>
<protein>
    <submittedName>
        <fullName evidence="1">Uridine kinase</fullName>
    </submittedName>
</protein>
<dbReference type="EMBL" id="JBHLUE010000019">
    <property type="protein sequence ID" value="MFC0567060.1"/>
    <property type="molecule type" value="Genomic_DNA"/>
</dbReference>